<dbReference type="Pfam" id="PF12833">
    <property type="entry name" value="HTH_18"/>
    <property type="match status" value="1"/>
</dbReference>
<dbReference type="EMBL" id="WDED01000009">
    <property type="protein sequence ID" value="KAB6148373.1"/>
    <property type="molecule type" value="Genomic_DNA"/>
</dbReference>
<protein>
    <submittedName>
        <fullName evidence="5">AraC family transcriptional regulator</fullName>
    </submittedName>
</protein>
<dbReference type="GO" id="GO:0043565">
    <property type="term" value="F:sequence-specific DNA binding"/>
    <property type="evidence" value="ECO:0007669"/>
    <property type="project" value="InterPro"/>
</dbReference>
<evidence type="ECO:0000259" key="4">
    <source>
        <dbReference type="PROSITE" id="PS01124"/>
    </source>
</evidence>
<dbReference type="Gene3D" id="1.10.10.60">
    <property type="entry name" value="Homeodomain-like"/>
    <property type="match status" value="1"/>
</dbReference>
<reference evidence="5 6" key="1">
    <citation type="journal article" date="2019" name="Nat. Med.">
        <title>A library of human gut bacterial isolates paired with longitudinal multiomics data enables mechanistic microbiome research.</title>
        <authorList>
            <person name="Poyet M."/>
            <person name="Groussin M."/>
            <person name="Gibbons S.M."/>
            <person name="Avila-Pacheco J."/>
            <person name="Jiang X."/>
            <person name="Kearney S.M."/>
            <person name="Perrotta A.R."/>
            <person name="Berdy B."/>
            <person name="Zhao S."/>
            <person name="Lieberman T.D."/>
            <person name="Swanson P.K."/>
            <person name="Smith M."/>
            <person name="Roesemann S."/>
            <person name="Alexander J.E."/>
            <person name="Rich S.A."/>
            <person name="Livny J."/>
            <person name="Vlamakis H."/>
            <person name="Clish C."/>
            <person name="Bullock K."/>
            <person name="Deik A."/>
            <person name="Scott J."/>
            <person name="Pierce K.A."/>
            <person name="Xavier R.J."/>
            <person name="Alm E.J."/>
        </authorList>
    </citation>
    <scope>NUCLEOTIDE SEQUENCE [LARGE SCALE GENOMIC DNA]</scope>
    <source>
        <strain evidence="5 6">BIOML-A58</strain>
    </source>
</reference>
<dbReference type="PROSITE" id="PS01124">
    <property type="entry name" value="HTH_ARAC_FAMILY_2"/>
    <property type="match status" value="1"/>
</dbReference>
<proteinExistence type="predicted"/>
<evidence type="ECO:0000256" key="1">
    <source>
        <dbReference type="ARBA" id="ARBA00023015"/>
    </source>
</evidence>
<dbReference type="InterPro" id="IPR009057">
    <property type="entry name" value="Homeodomain-like_sf"/>
</dbReference>
<evidence type="ECO:0000256" key="3">
    <source>
        <dbReference type="ARBA" id="ARBA00023163"/>
    </source>
</evidence>
<dbReference type="GO" id="GO:0003700">
    <property type="term" value="F:DNA-binding transcription factor activity"/>
    <property type="evidence" value="ECO:0007669"/>
    <property type="project" value="InterPro"/>
</dbReference>
<sequence length="305" mass="35550">MIDTLHLDKINGISFRQLSEYSMTNCVEDKVVLIDNLSLFPFGKSKEGIIMTDFIALLFCTEGHLEMNMDGRRYTLYKGDMMFCSQGVALYGITMSSSCKGKALCLSWEYGQKLFLRSTCQWNSILQLRHNPLLQPKIEEQKLYLAYYRLFVAKLNCYCYASDIDCLFQGFFYDLYRMTDRHMMQKSQQKIFLTSLRQEDLFKRFITLLKEKHSYEHFCSFYAKQLCVTPKYLTTVVKKVSGKSVSQWIDIYLIDQITFHLKTTSLTIAEIADKLNFSNASFFGKYVKMHTGKSPTKLRQTLQAA</sequence>
<keyword evidence="1" id="KW-0805">Transcription regulation</keyword>
<name>A0A7J5PYU7_9BACE</name>
<accession>A0A7J5PYU7</accession>
<dbReference type="PANTHER" id="PTHR43280:SF32">
    <property type="entry name" value="TRANSCRIPTIONAL REGULATORY PROTEIN"/>
    <property type="match status" value="1"/>
</dbReference>
<evidence type="ECO:0000313" key="5">
    <source>
        <dbReference type="EMBL" id="KAB6148373.1"/>
    </source>
</evidence>
<gene>
    <name evidence="5" type="ORF">GA398_07410</name>
</gene>
<dbReference type="RefSeq" id="WP_151934451.1">
    <property type="nucleotide sequence ID" value="NZ_WDED01000009.1"/>
</dbReference>
<dbReference type="SMART" id="SM00342">
    <property type="entry name" value="HTH_ARAC"/>
    <property type="match status" value="1"/>
</dbReference>
<dbReference type="SUPFAM" id="SSF46689">
    <property type="entry name" value="Homeodomain-like"/>
    <property type="match status" value="1"/>
</dbReference>
<evidence type="ECO:0000256" key="2">
    <source>
        <dbReference type="ARBA" id="ARBA00023125"/>
    </source>
</evidence>
<dbReference type="AlphaFoldDB" id="A0A7J5PYU7"/>
<dbReference type="InterPro" id="IPR018060">
    <property type="entry name" value="HTH_AraC"/>
</dbReference>
<keyword evidence="2" id="KW-0238">DNA-binding</keyword>
<dbReference type="PANTHER" id="PTHR43280">
    <property type="entry name" value="ARAC-FAMILY TRANSCRIPTIONAL REGULATOR"/>
    <property type="match status" value="1"/>
</dbReference>
<dbReference type="Proteomes" id="UP000434604">
    <property type="component" value="Unassembled WGS sequence"/>
</dbReference>
<keyword evidence="3" id="KW-0804">Transcription</keyword>
<evidence type="ECO:0000313" key="6">
    <source>
        <dbReference type="Proteomes" id="UP000434604"/>
    </source>
</evidence>
<comment type="caution">
    <text evidence="5">The sequence shown here is derived from an EMBL/GenBank/DDBJ whole genome shotgun (WGS) entry which is preliminary data.</text>
</comment>
<feature type="domain" description="HTH araC/xylS-type" evidence="4">
    <location>
        <begin position="203"/>
        <end position="301"/>
    </location>
</feature>
<organism evidence="5 6">
    <name type="scientific">Bacteroides xylanisolvens</name>
    <dbReference type="NCBI Taxonomy" id="371601"/>
    <lineage>
        <taxon>Bacteria</taxon>
        <taxon>Pseudomonadati</taxon>
        <taxon>Bacteroidota</taxon>
        <taxon>Bacteroidia</taxon>
        <taxon>Bacteroidales</taxon>
        <taxon>Bacteroidaceae</taxon>
        <taxon>Bacteroides</taxon>
    </lineage>
</organism>